<feature type="compositionally biased region" description="Basic and acidic residues" evidence="1">
    <location>
        <begin position="163"/>
        <end position="181"/>
    </location>
</feature>
<reference evidence="3" key="3">
    <citation type="submission" date="2025-08" db="UniProtKB">
        <authorList>
            <consortium name="RefSeq"/>
        </authorList>
    </citation>
    <scope>IDENTIFICATION</scope>
    <source>
        <strain evidence="3">CBS 342.82</strain>
    </source>
</reference>
<proteinExistence type="predicted"/>
<protein>
    <submittedName>
        <fullName evidence="3">Uncharacterized protein</fullName>
    </submittedName>
</protein>
<dbReference type="GeneID" id="54366761"/>
<sequence>MGGERSTNDDNKSRGVSASVHDIIIIRQQQRKELGRAESRCILGEKKSITVKTKNDRQTTLSPRVSAFRRQRANHARRKGKVNDHRRTDRQRHTVLYMSSIVYMTSTRTHAREKPIVGHFLNVTAVIVLNFPLPGRTDGCGCRFRAAKPEGCDWQRMMKEKGRGRWEKVPHPDDHAGEFLSRRQGPRMKNDPREVLGRQNWWRFVREMGIRFTYGDDDDGIFRVVVYALGRRGEESEMNERQQSHRRERERERER</sequence>
<reference evidence="3" key="2">
    <citation type="submission" date="2020-04" db="EMBL/GenBank/DDBJ databases">
        <authorList>
            <consortium name="NCBI Genome Project"/>
        </authorList>
    </citation>
    <scope>NUCLEOTIDE SEQUENCE</scope>
    <source>
        <strain evidence="3">CBS 342.82</strain>
    </source>
</reference>
<feature type="region of interest" description="Disordered" evidence="1">
    <location>
        <begin position="163"/>
        <end position="192"/>
    </location>
</feature>
<evidence type="ECO:0000313" key="2">
    <source>
        <dbReference type="Proteomes" id="UP000504637"/>
    </source>
</evidence>
<evidence type="ECO:0000313" key="3">
    <source>
        <dbReference type="RefSeq" id="XP_033455906.1"/>
    </source>
</evidence>
<keyword evidence="2" id="KW-1185">Reference proteome</keyword>
<reference evidence="3" key="1">
    <citation type="submission" date="2020-01" db="EMBL/GenBank/DDBJ databases">
        <authorList>
            <consortium name="DOE Joint Genome Institute"/>
            <person name="Haridas S."/>
            <person name="Albert R."/>
            <person name="Binder M."/>
            <person name="Bloem J."/>
            <person name="Labutti K."/>
            <person name="Salamov A."/>
            <person name="Andreopoulos B."/>
            <person name="Baker S.E."/>
            <person name="Barry K."/>
            <person name="Bills G."/>
            <person name="Bluhm B.H."/>
            <person name="Cannon C."/>
            <person name="Castanera R."/>
            <person name="Culley D.E."/>
            <person name="Daum C."/>
            <person name="Ezra D."/>
            <person name="Gonzalez J.B."/>
            <person name="Henrissat B."/>
            <person name="Kuo A."/>
            <person name="Liang C."/>
            <person name="Lipzen A."/>
            <person name="Lutzoni F."/>
            <person name="Magnuson J."/>
            <person name="Mondo S."/>
            <person name="Nolan M."/>
            <person name="Ohm R."/>
            <person name="Pangilinan J."/>
            <person name="Park H.-J."/>
            <person name="Ramirez L."/>
            <person name="Alfaro M."/>
            <person name="Sun H."/>
            <person name="Tritt A."/>
            <person name="Yoshinaga Y."/>
            <person name="Zwiers L.-H."/>
            <person name="Turgeon B.G."/>
            <person name="Goodwin S.B."/>
            <person name="Spatafora J.W."/>
            <person name="Crous P.W."/>
            <person name="Grigoriev I.V."/>
        </authorList>
    </citation>
    <scope>NUCLEOTIDE SEQUENCE</scope>
    <source>
        <strain evidence="3">CBS 342.82</strain>
    </source>
</reference>
<feature type="region of interest" description="Disordered" evidence="1">
    <location>
        <begin position="233"/>
        <end position="255"/>
    </location>
</feature>
<dbReference type="Proteomes" id="UP000504637">
    <property type="component" value="Unplaced"/>
</dbReference>
<accession>A0A6J3LSU8</accession>
<name>A0A6J3LSU8_9PEZI</name>
<dbReference type="RefSeq" id="XP_033455906.1">
    <property type="nucleotide sequence ID" value="XM_033608960.1"/>
</dbReference>
<organism evidence="3">
    <name type="scientific">Dissoconium aciculare CBS 342.82</name>
    <dbReference type="NCBI Taxonomy" id="1314786"/>
    <lineage>
        <taxon>Eukaryota</taxon>
        <taxon>Fungi</taxon>
        <taxon>Dikarya</taxon>
        <taxon>Ascomycota</taxon>
        <taxon>Pezizomycotina</taxon>
        <taxon>Dothideomycetes</taxon>
        <taxon>Dothideomycetidae</taxon>
        <taxon>Mycosphaerellales</taxon>
        <taxon>Dissoconiaceae</taxon>
        <taxon>Dissoconium</taxon>
    </lineage>
</organism>
<dbReference type="AlphaFoldDB" id="A0A6J3LSU8"/>
<evidence type="ECO:0000256" key="1">
    <source>
        <dbReference type="SAM" id="MobiDB-lite"/>
    </source>
</evidence>
<gene>
    <name evidence="3" type="ORF">K489DRAFT_81909</name>
</gene>